<dbReference type="InterPro" id="IPR036291">
    <property type="entry name" value="NAD(P)-bd_dom_sf"/>
</dbReference>
<dbReference type="SMART" id="SM00829">
    <property type="entry name" value="PKS_ER"/>
    <property type="match status" value="1"/>
</dbReference>
<reference evidence="3 4" key="1">
    <citation type="submission" date="2020-07" db="EMBL/GenBank/DDBJ databases">
        <title>Sequencing the genomes of 1000 actinobacteria strains.</title>
        <authorList>
            <person name="Klenk H.-P."/>
        </authorList>
    </citation>
    <scope>NUCLEOTIDE SEQUENCE [LARGE SCALE GENOMIC DNA]</scope>
    <source>
        <strain evidence="3 4">DSM 29531</strain>
    </source>
</reference>
<dbReference type="PANTHER" id="PTHR44154:SF1">
    <property type="entry name" value="QUINONE OXIDOREDUCTASE"/>
    <property type="match status" value="1"/>
</dbReference>
<dbReference type="SUPFAM" id="SSF51735">
    <property type="entry name" value="NAD(P)-binding Rossmann-fold domains"/>
    <property type="match status" value="1"/>
</dbReference>
<dbReference type="Pfam" id="PF08240">
    <property type="entry name" value="ADH_N"/>
    <property type="match status" value="1"/>
</dbReference>
<protein>
    <submittedName>
        <fullName evidence="3">NADPH:quinone reductase-like Zn-dependent oxidoreductase</fullName>
    </submittedName>
</protein>
<organism evidence="3 4">
    <name type="scientific">Allobranchiibius huperziae</name>
    <dbReference type="NCBI Taxonomy" id="1874116"/>
    <lineage>
        <taxon>Bacteria</taxon>
        <taxon>Bacillati</taxon>
        <taxon>Actinomycetota</taxon>
        <taxon>Actinomycetes</taxon>
        <taxon>Micrococcales</taxon>
        <taxon>Dermacoccaceae</taxon>
        <taxon>Allobranchiibius</taxon>
    </lineage>
</organism>
<dbReference type="GO" id="GO:0016491">
    <property type="term" value="F:oxidoreductase activity"/>
    <property type="evidence" value="ECO:0007669"/>
    <property type="project" value="InterPro"/>
</dbReference>
<dbReference type="Gene3D" id="3.40.50.720">
    <property type="entry name" value="NAD(P)-binding Rossmann-like Domain"/>
    <property type="match status" value="1"/>
</dbReference>
<dbReference type="InterPro" id="IPR011032">
    <property type="entry name" value="GroES-like_sf"/>
</dbReference>
<comment type="caution">
    <text evidence="3">The sequence shown here is derived from an EMBL/GenBank/DDBJ whole genome shotgun (WGS) entry which is preliminary data.</text>
</comment>
<dbReference type="SUPFAM" id="SSF50129">
    <property type="entry name" value="GroES-like"/>
    <property type="match status" value="1"/>
</dbReference>
<feature type="domain" description="Enoyl reductase (ER)" evidence="2">
    <location>
        <begin position="10"/>
        <end position="297"/>
    </location>
</feature>
<accession>A0A853D7G1</accession>
<dbReference type="Proteomes" id="UP000571817">
    <property type="component" value="Unassembled WGS sequence"/>
</dbReference>
<dbReference type="InterPro" id="IPR020843">
    <property type="entry name" value="ER"/>
</dbReference>
<keyword evidence="4" id="KW-1185">Reference proteome</keyword>
<keyword evidence="1" id="KW-0521">NADP</keyword>
<proteinExistence type="predicted"/>
<evidence type="ECO:0000313" key="4">
    <source>
        <dbReference type="Proteomes" id="UP000571817"/>
    </source>
</evidence>
<evidence type="ECO:0000256" key="1">
    <source>
        <dbReference type="ARBA" id="ARBA00022857"/>
    </source>
</evidence>
<dbReference type="Pfam" id="PF13602">
    <property type="entry name" value="ADH_zinc_N_2"/>
    <property type="match status" value="1"/>
</dbReference>
<dbReference type="AlphaFoldDB" id="A0A853D7G1"/>
<gene>
    <name evidence="3" type="ORF">HNR15_000289</name>
</gene>
<dbReference type="Gene3D" id="3.90.180.10">
    <property type="entry name" value="Medium-chain alcohol dehydrogenases, catalytic domain"/>
    <property type="match status" value="1"/>
</dbReference>
<dbReference type="EMBL" id="JACCFW010000001">
    <property type="protein sequence ID" value="NYJ73326.1"/>
    <property type="molecule type" value="Genomic_DNA"/>
</dbReference>
<evidence type="ECO:0000259" key="2">
    <source>
        <dbReference type="SMART" id="SM00829"/>
    </source>
</evidence>
<dbReference type="InterPro" id="IPR051603">
    <property type="entry name" value="Zinc-ADH_QOR/CCCR"/>
</dbReference>
<name>A0A853D7G1_9MICO</name>
<dbReference type="InterPro" id="IPR013154">
    <property type="entry name" value="ADH-like_N"/>
</dbReference>
<evidence type="ECO:0000313" key="3">
    <source>
        <dbReference type="EMBL" id="NYJ73326.1"/>
    </source>
</evidence>
<sequence length="299" mass="30599">MKAVQFSEYGGPEVLSVTEVDDPHAGPGQIRIATRAAGVNAMDWKMREGYMKDLMPLQLPAGSGADAAGVVDEVGEGVEGVAVGDAVFGSGASAYAERVVLDHWSAKPQGLSFEEAAGYPVPVETALRILREVGIQTGQTLLVSGASGGVGSSVIQFAVDRGITVIATASEKNQDYLRGLGATATTYGDGLVERVRALAPDGVDAALDIAGSGVIDELIELTGDPQKVLSIADFGAGEKGAKVSTSGSAQEAAYAEAAQLFEAGKFSLPVEQTFTLGQAADAQDASRAGHAKGRFVITV</sequence>
<dbReference type="RefSeq" id="WP_179478512.1">
    <property type="nucleotide sequence ID" value="NZ_JACCFW010000001.1"/>
</dbReference>
<dbReference type="CDD" id="cd05289">
    <property type="entry name" value="MDR_like_2"/>
    <property type="match status" value="1"/>
</dbReference>
<dbReference type="PANTHER" id="PTHR44154">
    <property type="entry name" value="QUINONE OXIDOREDUCTASE"/>
    <property type="match status" value="1"/>
</dbReference>